<keyword evidence="10" id="KW-0560">Oxidoreductase</keyword>
<evidence type="ECO:0000256" key="10">
    <source>
        <dbReference type="ARBA" id="ARBA00023002"/>
    </source>
</evidence>
<keyword evidence="11" id="KW-0443">Lipid metabolism</keyword>
<dbReference type="EMBL" id="JAUJEA010000002">
    <property type="protein sequence ID" value="MDN5201037.1"/>
    <property type="molecule type" value="Genomic_DNA"/>
</dbReference>
<dbReference type="RefSeq" id="WP_346751065.1">
    <property type="nucleotide sequence ID" value="NZ_JAUJEA010000002.1"/>
</dbReference>
<proteinExistence type="predicted"/>
<evidence type="ECO:0000256" key="4">
    <source>
        <dbReference type="ARBA" id="ARBA00022692"/>
    </source>
</evidence>
<evidence type="ECO:0000256" key="12">
    <source>
        <dbReference type="ARBA" id="ARBA00023136"/>
    </source>
</evidence>
<keyword evidence="6" id="KW-0256">Endoplasmic reticulum</keyword>
<comment type="cofactor">
    <cofactor evidence="1">
        <name>Zn(2+)</name>
        <dbReference type="ChEBI" id="CHEBI:29105"/>
    </cofactor>
</comment>
<evidence type="ECO:0000256" key="13">
    <source>
        <dbReference type="ARBA" id="ARBA00023160"/>
    </source>
</evidence>
<keyword evidence="8" id="KW-0862">Zinc</keyword>
<reference evidence="16" key="1">
    <citation type="submission" date="2023-06" db="EMBL/GenBank/DDBJ databases">
        <title>Genomic of Parafulvivirga corallium.</title>
        <authorList>
            <person name="Wang G."/>
        </authorList>
    </citation>
    <scope>NUCLEOTIDE SEQUENCE</scope>
    <source>
        <strain evidence="16">BMA10</strain>
    </source>
</reference>
<keyword evidence="3" id="KW-0444">Lipid biosynthesis</keyword>
<organism evidence="16 17">
    <name type="scientific">Splendidivirga corallicola</name>
    <dbReference type="NCBI Taxonomy" id="3051826"/>
    <lineage>
        <taxon>Bacteria</taxon>
        <taxon>Pseudomonadati</taxon>
        <taxon>Bacteroidota</taxon>
        <taxon>Cytophagia</taxon>
        <taxon>Cytophagales</taxon>
        <taxon>Splendidivirgaceae</taxon>
        <taxon>Splendidivirga</taxon>
    </lineage>
</organism>
<keyword evidence="4 14" id="KW-0812">Transmembrane</keyword>
<keyword evidence="5" id="KW-0479">Metal-binding</keyword>
<evidence type="ECO:0000256" key="5">
    <source>
        <dbReference type="ARBA" id="ARBA00022723"/>
    </source>
</evidence>
<evidence type="ECO:0000313" key="17">
    <source>
        <dbReference type="Proteomes" id="UP001172082"/>
    </source>
</evidence>
<comment type="caution">
    <text evidence="16">The sequence shown here is derived from an EMBL/GenBank/DDBJ whole genome shotgun (WGS) entry which is preliminary data.</text>
</comment>
<feature type="domain" description="Fatty acid hydroxylase" evidence="15">
    <location>
        <begin position="70"/>
        <end position="210"/>
    </location>
</feature>
<comment type="subcellular location">
    <subcellularLocation>
        <location evidence="2">Endoplasmic reticulum membrane</location>
        <topology evidence="2">Multi-pass membrane protein</topology>
    </subcellularLocation>
</comment>
<evidence type="ECO:0000256" key="7">
    <source>
        <dbReference type="ARBA" id="ARBA00022832"/>
    </source>
</evidence>
<feature type="transmembrane region" description="Helical" evidence="14">
    <location>
        <begin position="147"/>
        <end position="165"/>
    </location>
</feature>
<keyword evidence="17" id="KW-1185">Reference proteome</keyword>
<evidence type="ECO:0000256" key="6">
    <source>
        <dbReference type="ARBA" id="ARBA00022824"/>
    </source>
</evidence>
<gene>
    <name evidence="16" type="ORF">QQ008_06685</name>
</gene>
<keyword evidence="13" id="KW-0275">Fatty acid biosynthesis</keyword>
<evidence type="ECO:0000256" key="3">
    <source>
        <dbReference type="ARBA" id="ARBA00022516"/>
    </source>
</evidence>
<name>A0ABT8KK02_9BACT</name>
<keyword evidence="9 14" id="KW-1133">Transmembrane helix</keyword>
<evidence type="ECO:0000256" key="11">
    <source>
        <dbReference type="ARBA" id="ARBA00023098"/>
    </source>
</evidence>
<dbReference type="InterPro" id="IPR006694">
    <property type="entry name" value="Fatty_acid_hydroxylase"/>
</dbReference>
<feature type="transmembrane region" description="Helical" evidence="14">
    <location>
        <begin position="61"/>
        <end position="80"/>
    </location>
</feature>
<feature type="transmembrane region" description="Helical" evidence="14">
    <location>
        <begin position="124"/>
        <end position="141"/>
    </location>
</feature>
<dbReference type="Pfam" id="PF04116">
    <property type="entry name" value="FA_hydroxylase"/>
    <property type="match status" value="1"/>
</dbReference>
<feature type="transmembrane region" description="Helical" evidence="14">
    <location>
        <begin position="35"/>
        <end position="55"/>
    </location>
</feature>
<keyword evidence="12 14" id="KW-0472">Membrane</keyword>
<keyword evidence="7" id="KW-0276">Fatty acid metabolism</keyword>
<evidence type="ECO:0000256" key="2">
    <source>
        <dbReference type="ARBA" id="ARBA00004477"/>
    </source>
</evidence>
<accession>A0ABT8KK02</accession>
<dbReference type="Proteomes" id="UP001172082">
    <property type="component" value="Unassembled WGS sequence"/>
</dbReference>
<dbReference type="PANTHER" id="PTHR12863">
    <property type="entry name" value="FATTY ACID HYDROXYLASE"/>
    <property type="match status" value="1"/>
</dbReference>
<evidence type="ECO:0000256" key="9">
    <source>
        <dbReference type="ARBA" id="ARBA00022989"/>
    </source>
</evidence>
<evidence type="ECO:0000256" key="1">
    <source>
        <dbReference type="ARBA" id="ARBA00001947"/>
    </source>
</evidence>
<sequence length="213" mass="24818">MSQKLEQTIPANLQPQKAEKGALFKNKLLEKVTRAPIGVPVTMHILIVIGFLYYAFIYSHISYLSIILLFLLGILSWTFIEYAVHRWVYHCHTNLKWLLKIQHVGHGIHHQHPRDPERLAMPPLPALILISLFFGLFWLIGGSYAQAFFPGFLLGYVLYISMHYAQHRYRAPKFGPLKKLWKYHALHHYKYPETKAFGVSTTLWDHIFGTIPK</sequence>
<dbReference type="PANTHER" id="PTHR12863:SF1">
    <property type="entry name" value="FATTY ACID 2-HYDROXYLASE"/>
    <property type="match status" value="1"/>
</dbReference>
<evidence type="ECO:0000259" key="15">
    <source>
        <dbReference type="Pfam" id="PF04116"/>
    </source>
</evidence>
<evidence type="ECO:0000256" key="8">
    <source>
        <dbReference type="ARBA" id="ARBA00022833"/>
    </source>
</evidence>
<protein>
    <submittedName>
        <fullName evidence="16">Sterol desaturase family protein</fullName>
    </submittedName>
</protein>
<dbReference type="InterPro" id="IPR014430">
    <property type="entry name" value="Scs7"/>
</dbReference>
<evidence type="ECO:0000256" key="14">
    <source>
        <dbReference type="SAM" id="Phobius"/>
    </source>
</evidence>
<evidence type="ECO:0000313" key="16">
    <source>
        <dbReference type="EMBL" id="MDN5201037.1"/>
    </source>
</evidence>